<reference evidence="1 2" key="1">
    <citation type="submission" date="2020-09" db="EMBL/GenBank/DDBJ databases">
        <title>De no assembly of potato wild relative species, Solanum commersonii.</title>
        <authorList>
            <person name="Cho K."/>
        </authorList>
    </citation>
    <scope>NUCLEOTIDE SEQUENCE [LARGE SCALE GENOMIC DNA]</scope>
    <source>
        <strain evidence="1">LZ3.2</strain>
        <tissue evidence="1">Leaf</tissue>
    </source>
</reference>
<name>A0A9J5ZCW3_SOLCO</name>
<organism evidence="1 2">
    <name type="scientific">Solanum commersonii</name>
    <name type="common">Commerson's wild potato</name>
    <name type="synonym">Commerson's nightshade</name>
    <dbReference type="NCBI Taxonomy" id="4109"/>
    <lineage>
        <taxon>Eukaryota</taxon>
        <taxon>Viridiplantae</taxon>
        <taxon>Streptophyta</taxon>
        <taxon>Embryophyta</taxon>
        <taxon>Tracheophyta</taxon>
        <taxon>Spermatophyta</taxon>
        <taxon>Magnoliopsida</taxon>
        <taxon>eudicotyledons</taxon>
        <taxon>Gunneridae</taxon>
        <taxon>Pentapetalae</taxon>
        <taxon>asterids</taxon>
        <taxon>lamiids</taxon>
        <taxon>Solanales</taxon>
        <taxon>Solanaceae</taxon>
        <taxon>Solanoideae</taxon>
        <taxon>Solaneae</taxon>
        <taxon>Solanum</taxon>
    </lineage>
</organism>
<dbReference type="EMBL" id="JACXVP010000004">
    <property type="protein sequence ID" value="KAG5609696.1"/>
    <property type="molecule type" value="Genomic_DNA"/>
</dbReference>
<dbReference type="AlphaFoldDB" id="A0A9J5ZCW3"/>
<protein>
    <submittedName>
        <fullName evidence="1">Uncharacterized protein</fullName>
    </submittedName>
</protein>
<gene>
    <name evidence="1" type="ORF">H5410_020977</name>
</gene>
<sequence>MQVQTQQKCSNSLTQTMIPYSHTMVQSFKALESRSTLTLTKINTIHDFTYKFALIFQSTFASAHSRSKRLKILMKWDVNNDESTIWTYLGLYFNEFSVLKSIFCLNN</sequence>
<evidence type="ECO:0000313" key="2">
    <source>
        <dbReference type="Proteomes" id="UP000824120"/>
    </source>
</evidence>
<evidence type="ECO:0000313" key="1">
    <source>
        <dbReference type="EMBL" id="KAG5609696.1"/>
    </source>
</evidence>
<accession>A0A9J5ZCW3</accession>
<proteinExistence type="predicted"/>
<comment type="caution">
    <text evidence="1">The sequence shown here is derived from an EMBL/GenBank/DDBJ whole genome shotgun (WGS) entry which is preliminary data.</text>
</comment>
<keyword evidence="2" id="KW-1185">Reference proteome</keyword>
<dbReference type="Proteomes" id="UP000824120">
    <property type="component" value="Chromosome 4"/>
</dbReference>